<dbReference type="EMBL" id="LBYB01000004">
    <property type="protein sequence ID" value="KKR42041.1"/>
    <property type="molecule type" value="Genomic_DNA"/>
</dbReference>
<evidence type="ECO:0000313" key="2">
    <source>
        <dbReference type="Proteomes" id="UP000034881"/>
    </source>
</evidence>
<comment type="caution">
    <text evidence="1">The sequence shown here is derived from an EMBL/GenBank/DDBJ whole genome shotgun (WGS) entry which is preliminary data.</text>
</comment>
<sequence>MVEQKHLRMPSEQKMHRGRLTIEALQKEIYLFGYMFIAREPFKRYPNWRTDNRDYNQMLRAARKIMDMGVHAEVEASGFGGEAGSQFMVLGHITQRGVDPFELIDKAVAKIAAREQETKGVSSEEMHRIIEEAERSGEDLHQIWRERVIPRLPRDVDQIRSSLLSKLTSHSGVD</sequence>
<dbReference type="AlphaFoldDB" id="A0A0G0QX93"/>
<reference evidence="1 2" key="1">
    <citation type="journal article" date="2015" name="Nature">
        <title>rRNA introns, odd ribosomes, and small enigmatic genomes across a large radiation of phyla.</title>
        <authorList>
            <person name="Brown C.T."/>
            <person name="Hug L.A."/>
            <person name="Thomas B.C."/>
            <person name="Sharon I."/>
            <person name="Castelle C.J."/>
            <person name="Singh A."/>
            <person name="Wilkins M.J."/>
            <person name="Williams K.H."/>
            <person name="Banfield J.F."/>
        </authorList>
    </citation>
    <scope>NUCLEOTIDE SEQUENCE [LARGE SCALE GENOMIC DNA]</scope>
</reference>
<proteinExistence type="predicted"/>
<gene>
    <name evidence="1" type="ORF">UT77_C0004G0025</name>
</gene>
<name>A0A0G0QX93_9BACT</name>
<dbReference type="Proteomes" id="UP000034881">
    <property type="component" value="Unassembled WGS sequence"/>
</dbReference>
<protein>
    <submittedName>
        <fullName evidence="1">Uncharacterized protein</fullName>
    </submittedName>
</protein>
<accession>A0A0G0QX93</accession>
<evidence type="ECO:0000313" key="1">
    <source>
        <dbReference type="EMBL" id="KKR42041.1"/>
    </source>
</evidence>
<organism evidence="1 2">
    <name type="scientific">Candidatus Daviesbacteria bacterium GW2011_GWC2_40_12</name>
    <dbReference type="NCBI Taxonomy" id="1618431"/>
    <lineage>
        <taxon>Bacteria</taxon>
        <taxon>Candidatus Daviesiibacteriota</taxon>
    </lineage>
</organism>